<sequence>MRHACVVCVFGWKRGAFPNGKFGERTIGAHVRGKRAYRLKRILSFER</sequence>
<dbReference type="AlphaFoldDB" id="A0A0E9WKA4"/>
<proteinExistence type="predicted"/>
<dbReference type="EMBL" id="GBXM01017805">
    <property type="protein sequence ID" value="JAH90772.1"/>
    <property type="molecule type" value="Transcribed_RNA"/>
</dbReference>
<accession>A0A0E9WKA4</accession>
<evidence type="ECO:0000313" key="1">
    <source>
        <dbReference type="EMBL" id="JAH90772.1"/>
    </source>
</evidence>
<protein>
    <submittedName>
        <fullName evidence="1">Uncharacterized protein</fullName>
    </submittedName>
</protein>
<name>A0A0E9WKA4_ANGAN</name>
<reference evidence="1" key="1">
    <citation type="submission" date="2014-11" db="EMBL/GenBank/DDBJ databases">
        <authorList>
            <person name="Amaro Gonzalez C."/>
        </authorList>
    </citation>
    <scope>NUCLEOTIDE SEQUENCE</scope>
</reference>
<reference evidence="1" key="2">
    <citation type="journal article" date="2015" name="Fish Shellfish Immunol.">
        <title>Early steps in the European eel (Anguilla anguilla)-Vibrio vulnificus interaction in the gills: Role of the RtxA13 toxin.</title>
        <authorList>
            <person name="Callol A."/>
            <person name="Pajuelo D."/>
            <person name="Ebbesson L."/>
            <person name="Teles M."/>
            <person name="MacKenzie S."/>
            <person name="Amaro C."/>
        </authorList>
    </citation>
    <scope>NUCLEOTIDE SEQUENCE</scope>
</reference>
<organism evidence="1">
    <name type="scientific">Anguilla anguilla</name>
    <name type="common">European freshwater eel</name>
    <name type="synonym">Muraena anguilla</name>
    <dbReference type="NCBI Taxonomy" id="7936"/>
    <lineage>
        <taxon>Eukaryota</taxon>
        <taxon>Metazoa</taxon>
        <taxon>Chordata</taxon>
        <taxon>Craniata</taxon>
        <taxon>Vertebrata</taxon>
        <taxon>Euteleostomi</taxon>
        <taxon>Actinopterygii</taxon>
        <taxon>Neopterygii</taxon>
        <taxon>Teleostei</taxon>
        <taxon>Anguilliformes</taxon>
        <taxon>Anguillidae</taxon>
        <taxon>Anguilla</taxon>
    </lineage>
</organism>